<keyword evidence="3" id="KW-1185">Reference proteome</keyword>
<evidence type="ECO:0008006" key="4">
    <source>
        <dbReference type="Google" id="ProtNLM"/>
    </source>
</evidence>
<feature type="transmembrane region" description="Helical" evidence="1">
    <location>
        <begin position="7"/>
        <end position="28"/>
    </location>
</feature>
<name>A0ABY9M0R1_9BURK</name>
<dbReference type="RefSeq" id="WP_306943222.1">
    <property type="nucleotide sequence ID" value="NZ_CP132976.1"/>
</dbReference>
<accession>A0ABY9M0R1</accession>
<gene>
    <name evidence="2" type="ORF">RAS12_26965</name>
</gene>
<evidence type="ECO:0000256" key="1">
    <source>
        <dbReference type="SAM" id="Phobius"/>
    </source>
</evidence>
<dbReference type="Proteomes" id="UP001234798">
    <property type="component" value="Chromosome"/>
</dbReference>
<evidence type="ECO:0000313" key="2">
    <source>
        <dbReference type="EMBL" id="WMD20208.1"/>
    </source>
</evidence>
<keyword evidence="1" id="KW-0472">Membrane</keyword>
<sequence length="167" mass="18693">MTDYRRLFVGGLPFLVLVLGMGGLWLHLLVSEEDVRWPEADSPGVEGQWVQPPAAVRTFADLQTYSAIWERPLFSEQRKPDFQSAAPTDVPPPGVDDLTLTGVILAPPMRRAWLKQRGGQILSLKEGDLLPNGWSLIRIEDRKIEISYGAHRHILTISSLRLPTSSQ</sequence>
<reference evidence="2 3" key="1">
    <citation type="submission" date="2023-08" db="EMBL/GenBank/DDBJ databases">
        <title>Achromobacter seleniivolatilans sp. nov., isolated from seleniferous soil.</title>
        <authorList>
            <person name="Zhang S."/>
            <person name="Li K."/>
            <person name="Peng J."/>
            <person name="Zhao Q."/>
            <person name="Wang H."/>
            <person name="Guo Y."/>
        </authorList>
    </citation>
    <scope>NUCLEOTIDE SEQUENCE [LARGE SCALE GENOMIC DNA]</scope>
    <source>
        <strain evidence="2 3">R39</strain>
    </source>
</reference>
<proteinExistence type="predicted"/>
<dbReference type="EMBL" id="CP132976">
    <property type="protein sequence ID" value="WMD20208.1"/>
    <property type="molecule type" value="Genomic_DNA"/>
</dbReference>
<evidence type="ECO:0000313" key="3">
    <source>
        <dbReference type="Proteomes" id="UP001234798"/>
    </source>
</evidence>
<keyword evidence="1" id="KW-0812">Transmembrane</keyword>
<protein>
    <recommendedName>
        <fullName evidence="4">Type II secretion system protein GspC N-terminal domain-containing protein</fullName>
    </recommendedName>
</protein>
<organism evidence="2 3">
    <name type="scientific">Achromobacter seleniivolatilans</name>
    <dbReference type="NCBI Taxonomy" id="3047478"/>
    <lineage>
        <taxon>Bacteria</taxon>
        <taxon>Pseudomonadati</taxon>
        <taxon>Pseudomonadota</taxon>
        <taxon>Betaproteobacteria</taxon>
        <taxon>Burkholderiales</taxon>
        <taxon>Alcaligenaceae</taxon>
        <taxon>Achromobacter</taxon>
    </lineage>
</organism>
<keyword evidence="1" id="KW-1133">Transmembrane helix</keyword>